<dbReference type="Proteomes" id="UP001217324">
    <property type="component" value="Chromosome"/>
</dbReference>
<evidence type="ECO:0000256" key="4">
    <source>
        <dbReference type="ARBA" id="ARBA00022989"/>
    </source>
</evidence>
<keyword evidence="3 6" id="KW-0812">Transmembrane</keyword>
<dbReference type="GO" id="GO:0005886">
    <property type="term" value="C:plasma membrane"/>
    <property type="evidence" value="ECO:0007669"/>
    <property type="project" value="UniProtKB-SubCell"/>
</dbReference>
<dbReference type="GeneID" id="61074149"/>
<feature type="domain" description="Cardiolipin synthase N-terminal" evidence="7">
    <location>
        <begin position="19"/>
        <end position="58"/>
    </location>
</feature>
<dbReference type="Proteomes" id="UP000181969">
    <property type="component" value="Unassembled WGS sequence"/>
</dbReference>
<evidence type="ECO:0000313" key="10">
    <source>
        <dbReference type="EMBL" id="SFL10746.1"/>
    </source>
</evidence>
<dbReference type="Pfam" id="PF13396">
    <property type="entry name" value="PLDc_N"/>
    <property type="match status" value="1"/>
</dbReference>
<dbReference type="PATRIC" id="fig|1363.32.peg.909"/>
<dbReference type="Proteomes" id="UP000504756">
    <property type="component" value="Unassembled WGS sequence"/>
</dbReference>
<reference evidence="10 12" key="1">
    <citation type="submission" date="2016-10" db="EMBL/GenBank/DDBJ databases">
        <authorList>
            <person name="de Groot N.N."/>
        </authorList>
    </citation>
    <scope>NUCLEOTIDE SEQUENCE [LARGE SCALE GENOMIC DNA]</scope>
    <source>
        <strain evidence="10 12">M79</strain>
    </source>
</reference>
<evidence type="ECO:0000259" key="7">
    <source>
        <dbReference type="Pfam" id="PF13396"/>
    </source>
</evidence>
<dbReference type="EMBL" id="CP118627">
    <property type="protein sequence ID" value="WEA14914.1"/>
    <property type="molecule type" value="Genomic_DNA"/>
</dbReference>
<dbReference type="EMBL" id="FOTJ01000001">
    <property type="protein sequence ID" value="SFL10746.1"/>
    <property type="molecule type" value="Genomic_DNA"/>
</dbReference>
<reference evidence="9" key="4">
    <citation type="submission" date="2023-04" db="EMBL/GenBank/DDBJ databases">
        <title>Genomic analysis of Lactococcus garvieae isolates.</title>
        <authorList>
            <person name="Zhanghang C."/>
        </authorList>
    </citation>
    <scope>NUCLEOTIDE SEQUENCE</scope>
    <source>
        <strain evidence="9">ZB-1</strain>
    </source>
</reference>
<organism evidence="8 13">
    <name type="scientific">Lactococcus garvieae</name>
    <dbReference type="NCBI Taxonomy" id="1363"/>
    <lineage>
        <taxon>Bacteria</taxon>
        <taxon>Bacillati</taxon>
        <taxon>Bacillota</taxon>
        <taxon>Bacilli</taxon>
        <taxon>Lactobacillales</taxon>
        <taxon>Streptococcaceae</taxon>
        <taxon>Lactococcus</taxon>
    </lineage>
</organism>
<feature type="transmembrane region" description="Helical" evidence="6">
    <location>
        <begin position="6"/>
        <end position="25"/>
    </location>
</feature>
<dbReference type="OrthoDB" id="3243324at2"/>
<dbReference type="EMBL" id="BLXU01000009">
    <property type="protein sequence ID" value="GFO52333.1"/>
    <property type="molecule type" value="Genomic_DNA"/>
</dbReference>
<evidence type="ECO:0000256" key="2">
    <source>
        <dbReference type="ARBA" id="ARBA00022475"/>
    </source>
</evidence>
<dbReference type="InterPro" id="IPR027379">
    <property type="entry name" value="CLS_N"/>
</dbReference>
<keyword evidence="5 6" id="KW-0472">Membrane</keyword>
<evidence type="ECO:0000256" key="5">
    <source>
        <dbReference type="ARBA" id="ARBA00023136"/>
    </source>
</evidence>
<keyword evidence="2" id="KW-1003">Cell membrane</keyword>
<proteinExistence type="predicted"/>
<evidence type="ECO:0000313" key="12">
    <source>
        <dbReference type="Proteomes" id="UP000181969"/>
    </source>
</evidence>
<gene>
    <name evidence="8" type="ORF">ikelab_16080</name>
    <name evidence="11" type="ORF">PWF74_05255</name>
    <name evidence="9" type="ORF">QHR29_00560</name>
    <name evidence="10" type="ORF">SAMN05216438_101287</name>
</gene>
<comment type="subcellular location">
    <subcellularLocation>
        <location evidence="1">Cell membrane</location>
        <topology evidence="1">Multi-pass membrane protein</topology>
    </subcellularLocation>
</comment>
<keyword evidence="4 6" id="KW-1133">Transmembrane helix</keyword>
<evidence type="ECO:0000256" key="1">
    <source>
        <dbReference type="ARBA" id="ARBA00004651"/>
    </source>
</evidence>
<evidence type="ECO:0000313" key="9">
    <source>
        <dbReference type="EMBL" id="MDH7958967.1"/>
    </source>
</evidence>
<dbReference type="AlphaFoldDB" id="A0A098CX06"/>
<dbReference type="Proteomes" id="UP001157396">
    <property type="component" value="Unassembled WGS sequence"/>
</dbReference>
<evidence type="ECO:0000313" key="13">
    <source>
        <dbReference type="Proteomes" id="UP000504756"/>
    </source>
</evidence>
<accession>A0A098CX06</accession>
<dbReference type="RefSeq" id="WP_017370945.1">
    <property type="nucleotide sequence ID" value="NZ_AP026069.1"/>
</dbReference>
<protein>
    <submittedName>
        <fullName evidence="9">PLDc N-terminal domain-containing protein</fullName>
    </submittedName>
    <submittedName>
        <fullName evidence="10">Phospholipase_D-nuclease N-terminal</fullName>
    </submittedName>
</protein>
<dbReference type="EMBL" id="JARYTV010000001">
    <property type="protein sequence ID" value="MDH7958967.1"/>
    <property type="molecule type" value="Genomic_DNA"/>
</dbReference>
<sequence length="62" mass="7040">MDIRIIVPLILLACLYLGACFYSIFKSAHVKHLPKWAWALVCIISIPLGGILYFIVGRDTYE</sequence>
<evidence type="ECO:0000313" key="11">
    <source>
        <dbReference type="EMBL" id="WEA14914.1"/>
    </source>
</evidence>
<name>A0A098CX06_9LACT</name>
<reference evidence="8 13" key="2">
    <citation type="submission" date="2020-06" db="EMBL/GenBank/DDBJ databases">
        <title>Draft genome sequence of Lactic acid bacteria from Okinawan-style tofu.</title>
        <authorList>
            <person name="Takara I."/>
            <person name="Ikematsu S."/>
        </authorList>
    </citation>
    <scope>NUCLEOTIDE SEQUENCE [LARGE SCALE GENOMIC DNA]</scope>
    <source>
        <strain evidence="13">lg38</strain>
        <strain evidence="8">Lg38</strain>
    </source>
</reference>
<evidence type="ECO:0000256" key="6">
    <source>
        <dbReference type="SAM" id="Phobius"/>
    </source>
</evidence>
<evidence type="ECO:0000313" key="8">
    <source>
        <dbReference type="EMBL" id="GFO52333.1"/>
    </source>
</evidence>
<feature type="transmembrane region" description="Helical" evidence="6">
    <location>
        <begin position="37"/>
        <end position="56"/>
    </location>
</feature>
<reference evidence="11" key="3">
    <citation type="submission" date="2023-02" db="EMBL/GenBank/DDBJ databases">
        <title>Comparative genomics and fermentation flavor characterization of five lactic acid bacteria reveal flavor biosynthesis metabolic pathways in fermented muskmelon puree.</title>
        <authorList>
            <person name="Yuan L."/>
            <person name="Li M."/>
            <person name="Xu X."/>
            <person name="Lao F."/>
            <person name="Wu J."/>
        </authorList>
    </citation>
    <scope>NUCLEOTIDE SEQUENCE</scope>
    <source>
        <strain evidence="11">Pa-2</strain>
    </source>
</reference>
<evidence type="ECO:0000256" key="3">
    <source>
        <dbReference type="ARBA" id="ARBA00022692"/>
    </source>
</evidence>